<dbReference type="eggNOG" id="ENOG5034617">
    <property type="taxonomic scope" value="Bacteria"/>
</dbReference>
<dbReference type="OrthoDB" id="5461093at2"/>
<gene>
    <name evidence="1" type="ordered locus">DvMF_1281</name>
</gene>
<dbReference type="AlphaFoldDB" id="B8DLG8"/>
<dbReference type="STRING" id="883.DvMF_1281"/>
<name>B8DLG8_NITV9</name>
<proteinExistence type="predicted"/>
<dbReference type="HOGENOM" id="CLU_119094_0_0_7"/>
<reference evidence="1" key="1">
    <citation type="submission" date="2008-10" db="EMBL/GenBank/DDBJ databases">
        <title>Complete sequence of Desulfovibrio vulgaris str. 'Miyazaki F'.</title>
        <authorList>
            <person name="Lucas S."/>
            <person name="Copeland A."/>
            <person name="Lapidus A."/>
            <person name="Glavina del Rio T."/>
            <person name="Dalin E."/>
            <person name="Tice H."/>
            <person name="Bruce D."/>
            <person name="Goodwin L."/>
            <person name="Pitluck S."/>
            <person name="Sims D."/>
            <person name="Brettin T."/>
            <person name="Detter J.C."/>
            <person name="Han C."/>
            <person name="Larimer F."/>
            <person name="Land M."/>
            <person name="Hauser L."/>
            <person name="Kyrpides N."/>
            <person name="Mikhailova N."/>
            <person name="Hazen T.C."/>
            <person name="Richardson P."/>
        </authorList>
    </citation>
    <scope>NUCLEOTIDE SEQUENCE</scope>
    <source>
        <strain evidence="1">Miyazaki F</strain>
    </source>
</reference>
<dbReference type="KEGG" id="dvm:DvMF_1281"/>
<sequence length="199" mass="21808">MGREHEPETVWRAQELYCSDRLTFEGVAAATGVAVSTLCRWADRYGWRAKREELARAESEIRADKVLARSKTLKALLNKPDAQNAFAVSALETLALKEAEAARQGQALPDAATGELPAIRTRADAVAAVRTAVERRLHMLLARPEAVDLRALQEVQRCLDLLATLERSVAPDEETAEAARTRGIPADIAQTLREALGLK</sequence>
<dbReference type="EMBL" id="CP001197">
    <property type="protein sequence ID" value="ACL08230.1"/>
    <property type="molecule type" value="Genomic_DNA"/>
</dbReference>
<accession>B8DLG8</accession>
<protein>
    <submittedName>
        <fullName evidence="1">Uncharacterized protein</fullName>
    </submittedName>
</protein>
<evidence type="ECO:0000313" key="1">
    <source>
        <dbReference type="EMBL" id="ACL08230.1"/>
    </source>
</evidence>
<organism evidence="1">
    <name type="scientific">Nitratidesulfovibrio vulgaris (strain DSM 19637 / Miyazaki F)</name>
    <name type="common">Desulfovibrio vulgaris</name>
    <dbReference type="NCBI Taxonomy" id="883"/>
    <lineage>
        <taxon>Bacteria</taxon>
        <taxon>Pseudomonadati</taxon>
        <taxon>Thermodesulfobacteriota</taxon>
        <taxon>Desulfovibrionia</taxon>
        <taxon>Desulfovibrionales</taxon>
        <taxon>Desulfovibrionaceae</taxon>
        <taxon>Nitratidesulfovibrio</taxon>
    </lineage>
</organism>